<feature type="region of interest" description="Disordered" evidence="1">
    <location>
        <begin position="573"/>
        <end position="624"/>
    </location>
</feature>
<feature type="signal peptide" evidence="2">
    <location>
        <begin position="1"/>
        <end position="17"/>
    </location>
</feature>
<dbReference type="EMBL" id="JAUKUD010000004">
    <property type="protein sequence ID" value="KAK0747056.1"/>
    <property type="molecule type" value="Genomic_DNA"/>
</dbReference>
<dbReference type="AlphaFoldDB" id="A0AA40EWZ2"/>
<feature type="chain" id="PRO_5041392890" evidence="2">
    <location>
        <begin position="18"/>
        <end position="624"/>
    </location>
</feature>
<sequence>MKLSTVTVLAGLGAVSAVPTTVTLEHIVRGLASARMHRRDASFRTNTTVVDTTWTGVTLLKQGLPVTTPTSTNTTSLTTAGTTGLGVEITCESCYIKGGFTASLNVKGNSTDALTKYTNDVHDSVQNVTQTAFNQIIDGLQASTPSNATSGDMETANVQLPSVEVDFDLDFAPLPGVSAQFQFNEGLELYMLLNTKIAVGSAYIVNLFSSKTPLDLTIGSNITAGVAFNIDLVLTSQNPIAVTSGFHLRLDKGASMEFDLFSSNVSNIAIPGGKFEFLPVTLVSPSATLTGALRITLAATFDYNTGVTVLGSSPVPFSAGLVSQVVANLAEFTTNATTTTSSLNTTCIPLSETYNLAIGAASGATIALGPNVWGPSPASAIPLYQTTLTSACAAQGTTPPSSTTTPNTTTTLTTTLTATRTTTPTPILIPRQSLIPEDRVTTTLLTTLFYTGVSCLSPNTADANPLGCPASLQSSSVFPSVASHVTVVAPGVVVPTFPASALPAVAVTGAGAGAGVSFGEGFDFFECDWVEEYGGADCDGDGAAYGYGGAGADGRDGEWRGRRAEDVVGWEDERGVESGGGGGGGWVGGAGCGGGGGGDCVPDPQERLSPVGVAAGDAEPDGDE</sequence>
<name>A0AA40EWZ2_9PEZI</name>
<keyword evidence="2" id="KW-0732">Signal</keyword>
<keyword evidence="4" id="KW-1185">Reference proteome</keyword>
<dbReference type="Proteomes" id="UP001172155">
    <property type="component" value="Unassembled WGS sequence"/>
</dbReference>
<gene>
    <name evidence="3" type="ORF">B0T18DRAFT_391389</name>
</gene>
<feature type="compositionally biased region" description="Gly residues" evidence="1">
    <location>
        <begin position="577"/>
        <end position="599"/>
    </location>
</feature>
<accession>A0AA40EWZ2</accession>
<comment type="caution">
    <text evidence="3">The sequence shown here is derived from an EMBL/GenBank/DDBJ whole genome shotgun (WGS) entry which is preliminary data.</text>
</comment>
<evidence type="ECO:0000256" key="2">
    <source>
        <dbReference type="SAM" id="SignalP"/>
    </source>
</evidence>
<evidence type="ECO:0000313" key="3">
    <source>
        <dbReference type="EMBL" id="KAK0747056.1"/>
    </source>
</evidence>
<proteinExistence type="predicted"/>
<organism evidence="3 4">
    <name type="scientific">Schizothecium vesticola</name>
    <dbReference type="NCBI Taxonomy" id="314040"/>
    <lineage>
        <taxon>Eukaryota</taxon>
        <taxon>Fungi</taxon>
        <taxon>Dikarya</taxon>
        <taxon>Ascomycota</taxon>
        <taxon>Pezizomycotina</taxon>
        <taxon>Sordariomycetes</taxon>
        <taxon>Sordariomycetidae</taxon>
        <taxon>Sordariales</taxon>
        <taxon>Schizotheciaceae</taxon>
        <taxon>Schizothecium</taxon>
    </lineage>
</organism>
<evidence type="ECO:0000313" key="4">
    <source>
        <dbReference type="Proteomes" id="UP001172155"/>
    </source>
</evidence>
<evidence type="ECO:0000256" key="1">
    <source>
        <dbReference type="SAM" id="MobiDB-lite"/>
    </source>
</evidence>
<protein>
    <submittedName>
        <fullName evidence="3">Uncharacterized protein</fullName>
    </submittedName>
</protein>
<reference evidence="3" key="1">
    <citation type="submission" date="2023-06" db="EMBL/GenBank/DDBJ databases">
        <title>Genome-scale phylogeny and comparative genomics of the fungal order Sordariales.</title>
        <authorList>
            <consortium name="Lawrence Berkeley National Laboratory"/>
            <person name="Hensen N."/>
            <person name="Bonometti L."/>
            <person name="Westerberg I."/>
            <person name="Brannstrom I.O."/>
            <person name="Guillou S."/>
            <person name="Cros-Aarteil S."/>
            <person name="Calhoun S."/>
            <person name="Haridas S."/>
            <person name="Kuo A."/>
            <person name="Mondo S."/>
            <person name="Pangilinan J."/>
            <person name="Riley R."/>
            <person name="LaButti K."/>
            <person name="Andreopoulos B."/>
            <person name="Lipzen A."/>
            <person name="Chen C."/>
            <person name="Yanf M."/>
            <person name="Daum C."/>
            <person name="Ng V."/>
            <person name="Clum A."/>
            <person name="Steindorff A."/>
            <person name="Ohm R."/>
            <person name="Martin F."/>
            <person name="Silar P."/>
            <person name="Natvig D."/>
            <person name="Lalanne C."/>
            <person name="Gautier V."/>
            <person name="Ament-velasquez S.L."/>
            <person name="Kruys A."/>
            <person name="Hutchinson M.I."/>
            <person name="Powell A.J."/>
            <person name="Barry K."/>
            <person name="Miller A.N."/>
            <person name="Grigoriev I.V."/>
            <person name="Debuchy R."/>
            <person name="Gladieux P."/>
            <person name="Thoren M.H."/>
            <person name="Johannesson H."/>
        </authorList>
    </citation>
    <scope>NUCLEOTIDE SEQUENCE</scope>
    <source>
        <strain evidence="3">SMH3187-1</strain>
    </source>
</reference>